<keyword evidence="2" id="KW-1185">Reference proteome</keyword>
<accession>A0A8X7W4J8</accession>
<organism evidence="1 2">
    <name type="scientific">Brassica carinata</name>
    <name type="common">Ethiopian mustard</name>
    <name type="synonym">Abyssinian cabbage</name>
    <dbReference type="NCBI Taxonomy" id="52824"/>
    <lineage>
        <taxon>Eukaryota</taxon>
        <taxon>Viridiplantae</taxon>
        <taxon>Streptophyta</taxon>
        <taxon>Embryophyta</taxon>
        <taxon>Tracheophyta</taxon>
        <taxon>Spermatophyta</taxon>
        <taxon>Magnoliopsida</taxon>
        <taxon>eudicotyledons</taxon>
        <taxon>Gunneridae</taxon>
        <taxon>Pentapetalae</taxon>
        <taxon>rosids</taxon>
        <taxon>malvids</taxon>
        <taxon>Brassicales</taxon>
        <taxon>Brassicaceae</taxon>
        <taxon>Brassiceae</taxon>
        <taxon>Brassica</taxon>
    </lineage>
</organism>
<sequence>MDATHENTLLTFEDVIEVEAVPEHEVTGLGDRVAHHQSGDFANEAKKLGVQINRSEEVKSWFRRELSAQLGALREEIYGWTHPNESCSNARGRRGAHLVGQSKQVETTLGFEKKRKVVGSVGLTSRQAPISPHSGGWFNSSRMNQFFQKIQQHLKERHKFSDVEEVPTAGLNLLATMGGYFVEEIEEVKETVEGGVEKEAEDVGQSENDTMAMVLYGKPIAYVLPSEVCHESHNVGNLAPRPPIPEKKRSITYKF</sequence>
<dbReference type="Proteomes" id="UP000886595">
    <property type="component" value="Unassembled WGS sequence"/>
</dbReference>
<name>A0A8X7W4J8_BRACI</name>
<reference evidence="1 2" key="1">
    <citation type="submission" date="2020-02" db="EMBL/GenBank/DDBJ databases">
        <authorList>
            <person name="Ma Q."/>
            <person name="Huang Y."/>
            <person name="Song X."/>
            <person name="Pei D."/>
        </authorList>
    </citation>
    <scope>NUCLEOTIDE SEQUENCE [LARGE SCALE GENOMIC DNA]</scope>
    <source>
        <strain evidence="1">Sxm20200214</strain>
        <tissue evidence="1">Leaf</tissue>
    </source>
</reference>
<protein>
    <submittedName>
        <fullName evidence="1">Uncharacterized protein</fullName>
    </submittedName>
</protein>
<dbReference type="EMBL" id="JAAMPC010000003">
    <property type="protein sequence ID" value="KAG2322937.1"/>
    <property type="molecule type" value="Genomic_DNA"/>
</dbReference>
<dbReference type="AlphaFoldDB" id="A0A8X7W4J8"/>
<evidence type="ECO:0000313" key="1">
    <source>
        <dbReference type="EMBL" id="KAG2322937.1"/>
    </source>
</evidence>
<evidence type="ECO:0000313" key="2">
    <source>
        <dbReference type="Proteomes" id="UP000886595"/>
    </source>
</evidence>
<proteinExistence type="predicted"/>
<gene>
    <name evidence="1" type="ORF">Bca52824_016150</name>
</gene>
<comment type="caution">
    <text evidence="1">The sequence shown here is derived from an EMBL/GenBank/DDBJ whole genome shotgun (WGS) entry which is preliminary data.</text>
</comment>